<feature type="compositionally biased region" description="Acidic residues" evidence="8">
    <location>
        <begin position="327"/>
        <end position="337"/>
    </location>
</feature>
<evidence type="ECO:0000256" key="6">
    <source>
        <dbReference type="ARBA" id="ARBA00025747"/>
    </source>
</evidence>
<dbReference type="EMBL" id="JAANYQ010000003">
    <property type="protein sequence ID" value="KAF4124992.1"/>
    <property type="molecule type" value="Genomic_DNA"/>
</dbReference>
<dbReference type="InterPro" id="IPR015381">
    <property type="entry name" value="XLF-like_N"/>
</dbReference>
<dbReference type="CDD" id="cd22285">
    <property type="entry name" value="HD_XLF_N"/>
    <property type="match status" value="1"/>
</dbReference>
<dbReference type="OrthoDB" id="2155935at2759"/>
<feature type="domain" description="XLF-like coiled-coil region" evidence="10">
    <location>
        <begin position="135"/>
        <end position="185"/>
    </location>
</feature>
<comment type="subcellular location">
    <subcellularLocation>
        <location evidence="1">Nucleus</location>
    </subcellularLocation>
</comment>
<dbReference type="PANTHER" id="PTHR32235:SF1">
    <property type="entry name" value="NON-HOMOLOGOUS END-JOINING FACTOR 1"/>
    <property type="match status" value="1"/>
</dbReference>
<evidence type="ECO:0000313" key="12">
    <source>
        <dbReference type="Proteomes" id="UP000749293"/>
    </source>
</evidence>
<dbReference type="RefSeq" id="XP_035323644.1">
    <property type="nucleotide sequence ID" value="XM_035465807.1"/>
</dbReference>
<protein>
    <recommendedName>
        <fullName evidence="7">Non-homologous end-joining factor 1</fullName>
    </recommendedName>
</protein>
<dbReference type="GeneID" id="55970059"/>
<evidence type="ECO:0000259" key="10">
    <source>
        <dbReference type="Pfam" id="PF21928"/>
    </source>
</evidence>
<feature type="compositionally biased region" description="Basic and acidic residues" evidence="8">
    <location>
        <begin position="314"/>
        <end position="325"/>
    </location>
</feature>
<dbReference type="Pfam" id="PF09302">
    <property type="entry name" value="XLF"/>
    <property type="match status" value="1"/>
</dbReference>
<evidence type="ECO:0000256" key="3">
    <source>
        <dbReference type="ARBA" id="ARBA00023125"/>
    </source>
</evidence>
<keyword evidence="5" id="KW-0539">Nucleus</keyword>
<evidence type="ECO:0000259" key="9">
    <source>
        <dbReference type="Pfam" id="PF09302"/>
    </source>
</evidence>
<feature type="compositionally biased region" description="Basic and acidic residues" evidence="8">
    <location>
        <begin position="368"/>
        <end position="386"/>
    </location>
</feature>
<evidence type="ECO:0000256" key="2">
    <source>
        <dbReference type="ARBA" id="ARBA00022763"/>
    </source>
</evidence>
<feature type="domain" description="XLF-like N-terminal" evidence="9">
    <location>
        <begin position="7"/>
        <end position="132"/>
    </location>
</feature>
<evidence type="ECO:0000256" key="4">
    <source>
        <dbReference type="ARBA" id="ARBA00023204"/>
    </source>
</evidence>
<keyword evidence="12" id="KW-1185">Reference proteome</keyword>
<dbReference type="PANTHER" id="PTHR32235">
    <property type="entry name" value="NON-HOMOLOGOUS END-JOINING FACTOR 1"/>
    <property type="match status" value="1"/>
</dbReference>
<feature type="compositionally biased region" description="Acidic residues" evidence="8">
    <location>
        <begin position="428"/>
        <end position="437"/>
    </location>
</feature>
<feature type="compositionally biased region" description="Basic and acidic residues" evidence="8">
    <location>
        <begin position="504"/>
        <end position="554"/>
    </location>
</feature>
<evidence type="ECO:0000256" key="5">
    <source>
        <dbReference type="ARBA" id="ARBA00023242"/>
    </source>
</evidence>
<dbReference type="Pfam" id="PF21928">
    <property type="entry name" value="XLF_CC"/>
    <property type="match status" value="1"/>
</dbReference>
<organism evidence="11 12">
    <name type="scientific">Geosmithia morbida</name>
    <dbReference type="NCBI Taxonomy" id="1094350"/>
    <lineage>
        <taxon>Eukaryota</taxon>
        <taxon>Fungi</taxon>
        <taxon>Dikarya</taxon>
        <taxon>Ascomycota</taxon>
        <taxon>Pezizomycotina</taxon>
        <taxon>Sordariomycetes</taxon>
        <taxon>Hypocreomycetidae</taxon>
        <taxon>Hypocreales</taxon>
        <taxon>Bionectriaceae</taxon>
        <taxon>Geosmithia</taxon>
    </lineage>
</organism>
<gene>
    <name evidence="11" type="ORF">GMORB2_3831</name>
</gene>
<dbReference type="GO" id="GO:0032807">
    <property type="term" value="C:DNA ligase IV complex"/>
    <property type="evidence" value="ECO:0007669"/>
    <property type="project" value="TreeGrafter"/>
</dbReference>
<dbReference type="InterPro" id="IPR052287">
    <property type="entry name" value="NHEJ_factor"/>
</dbReference>
<keyword evidence="2" id="KW-0227">DNA damage</keyword>
<keyword evidence="3" id="KW-0238">DNA-binding</keyword>
<evidence type="ECO:0000256" key="8">
    <source>
        <dbReference type="SAM" id="MobiDB-lite"/>
    </source>
</evidence>
<comment type="caution">
    <text evidence="11">The sequence shown here is derived from an EMBL/GenBank/DDBJ whole genome shotgun (WGS) entry which is preliminary data.</text>
</comment>
<feature type="compositionally biased region" description="Acidic residues" evidence="8">
    <location>
        <begin position="296"/>
        <end position="305"/>
    </location>
</feature>
<dbReference type="GO" id="GO:0006303">
    <property type="term" value="P:double-strand break repair via nonhomologous end joining"/>
    <property type="evidence" value="ECO:0007669"/>
    <property type="project" value="UniProtKB-ARBA"/>
</dbReference>
<feature type="region of interest" description="Disordered" evidence="8">
    <location>
        <begin position="270"/>
        <end position="565"/>
    </location>
</feature>
<dbReference type="InterPro" id="IPR053829">
    <property type="entry name" value="XLF-like_CC"/>
</dbReference>
<dbReference type="Gene3D" id="2.170.210.10">
    <property type="entry name" value="DNA double-strand break repair and VJ recombination XRCC4, N-terminal"/>
    <property type="match status" value="1"/>
</dbReference>
<dbReference type="AlphaFoldDB" id="A0A9P4YYS1"/>
<dbReference type="GO" id="GO:0045027">
    <property type="term" value="F:DNA end binding"/>
    <property type="evidence" value="ECO:0007669"/>
    <property type="project" value="TreeGrafter"/>
</dbReference>
<proteinExistence type="inferred from homology"/>
<sequence length="565" mass="61827">MSSQPAWRPLPLPPSTELPDLLISISTGASDYTIRITDMANTWVESLERKAICMRAWGENTTIDPSDTPENMTIFLSAVRSALDPTYDGHDKTSLSLSSASPTDAGEGGLTLRCTCDIPGLKPLEWPIHLRKAASSATATSLVLPLVHAQYSRAREVESLAEMLRDKDRVIGKLVDKLEASGMGVEHVFNPLSGNRKVSRSVAEARVKGLAPFDRSQWQGAMDRETGPDSTGALLGDVFGPSRKVPGCDCSGGEGLQRLDRWWLDLHQTLKIPRGTEPSQPSQKSAKARDETSDPPVEEDDDDFQIQETPPHLRASEKQQDHAADDMPTESDDDDEPSPAPPPKREYEVPEQSASPTRRIGGVGAMGSRKETRRERLEPPAQRDEPDSPAITYAGTIGTKEETVEEEEAPATKERAQDPDGSDTASDVGEEQGDETASEVSESPAPNPPRPVPATSQHGRLGRIGGERGSSPPPKSRDGYPAQGRSPESVAHRPRKLGIIGQGKTREKEEEAEDGEQRGRSTRKGEIRYEPRETSTERADRRREELKRELERKAAAGPSKKKRKF</sequence>
<reference evidence="11" key="1">
    <citation type="submission" date="2020-03" db="EMBL/GenBank/DDBJ databases">
        <title>Site-based positive gene gene selection in Geosmithia morbida across the United States reveals a broad range of putative effectors and factors for local host and environmental adapation.</title>
        <authorList>
            <person name="Onufrak A."/>
            <person name="Murdoch R.W."/>
            <person name="Gazis R."/>
            <person name="Huff M."/>
            <person name="Staton M."/>
            <person name="Klingeman W."/>
            <person name="Hadziabdic D."/>
        </authorList>
    </citation>
    <scope>NUCLEOTIDE SEQUENCE</scope>
    <source>
        <strain evidence="11">1262</strain>
    </source>
</reference>
<evidence type="ECO:0000256" key="1">
    <source>
        <dbReference type="ARBA" id="ARBA00004123"/>
    </source>
</evidence>
<evidence type="ECO:0000256" key="7">
    <source>
        <dbReference type="ARBA" id="ARBA00044529"/>
    </source>
</evidence>
<evidence type="ECO:0000313" key="11">
    <source>
        <dbReference type="EMBL" id="KAF4124992.1"/>
    </source>
</evidence>
<accession>A0A9P4YYS1</accession>
<comment type="similarity">
    <text evidence="6">Belongs to the XRCC4-XLF family. XLF subfamily.</text>
</comment>
<name>A0A9P4YYS1_9HYPO</name>
<dbReference type="Proteomes" id="UP000749293">
    <property type="component" value="Unassembled WGS sequence"/>
</dbReference>
<keyword evidence="4" id="KW-0234">DNA repair</keyword>
<dbReference type="InterPro" id="IPR038051">
    <property type="entry name" value="XRCC4-like_N_sf"/>
</dbReference>